<organism evidence="4 5">
    <name type="scientific">Burkholderia thailandensis</name>
    <dbReference type="NCBI Taxonomy" id="57975"/>
    <lineage>
        <taxon>Bacteria</taxon>
        <taxon>Pseudomonadati</taxon>
        <taxon>Pseudomonadota</taxon>
        <taxon>Betaproteobacteria</taxon>
        <taxon>Burkholderiales</taxon>
        <taxon>Burkholderiaceae</taxon>
        <taxon>Burkholderia</taxon>
        <taxon>pseudomallei group</taxon>
    </lineage>
</organism>
<dbReference type="Gene3D" id="1.20.1260.10">
    <property type="match status" value="1"/>
</dbReference>
<feature type="region of interest" description="Disordered" evidence="1">
    <location>
        <begin position="26"/>
        <end position="51"/>
    </location>
</feature>
<dbReference type="Proteomes" id="UP001272137">
    <property type="component" value="Unassembled WGS sequence"/>
</dbReference>
<feature type="chain" id="PRO_5043510852" description="DUF4142 domain-containing protein" evidence="2">
    <location>
        <begin position="27"/>
        <end position="197"/>
    </location>
</feature>
<accession>A0AAW9D0K6</accession>
<dbReference type="Pfam" id="PF13628">
    <property type="entry name" value="DUF4142"/>
    <property type="match status" value="1"/>
</dbReference>
<feature type="domain" description="DUF4142" evidence="3">
    <location>
        <begin position="52"/>
        <end position="185"/>
    </location>
</feature>
<evidence type="ECO:0000259" key="3">
    <source>
        <dbReference type="Pfam" id="PF13628"/>
    </source>
</evidence>
<dbReference type="InterPro" id="IPR012347">
    <property type="entry name" value="Ferritin-like"/>
</dbReference>
<dbReference type="PANTHER" id="PTHR38593">
    <property type="entry name" value="BLR2558 PROTEIN"/>
    <property type="match status" value="1"/>
</dbReference>
<dbReference type="KEGG" id="btha:DR62_1814"/>
<dbReference type="PANTHER" id="PTHR38593:SF1">
    <property type="entry name" value="BLR2558 PROTEIN"/>
    <property type="match status" value="1"/>
</dbReference>
<keyword evidence="2" id="KW-0732">Signal</keyword>
<protein>
    <recommendedName>
        <fullName evidence="3">DUF4142 domain-containing protein</fullName>
    </recommendedName>
</protein>
<evidence type="ECO:0000256" key="1">
    <source>
        <dbReference type="SAM" id="MobiDB-lite"/>
    </source>
</evidence>
<dbReference type="EMBL" id="QXCT01000002">
    <property type="protein sequence ID" value="MDW9255451.1"/>
    <property type="molecule type" value="Genomic_DNA"/>
</dbReference>
<evidence type="ECO:0000313" key="4">
    <source>
        <dbReference type="EMBL" id="MDW9255451.1"/>
    </source>
</evidence>
<comment type="caution">
    <text evidence="4">The sequence shown here is derived from an EMBL/GenBank/DDBJ whole genome shotgun (WGS) entry which is preliminary data.</text>
</comment>
<feature type="compositionally biased region" description="Low complexity" evidence="1">
    <location>
        <begin position="26"/>
        <end position="45"/>
    </location>
</feature>
<sequence>MTRRSTFSLAGACAAALFAFSAAASAQSAPAPAPAQQRPEAAADAGTRLHEADQAFVTDATKAVSTQRDAARIANSRSNDRAVKTFAERVAGDNEKLSQALRAASPRGVDVPHNDPDPAVLDSIKNLRGDAFDKAYIEQVALEGNRKTLSVFQAEIASGRNEQLKNAARKGLPMIQAHYQLAQALASRKHLAGDAAK</sequence>
<dbReference type="RefSeq" id="WP_009892842.1">
    <property type="nucleotide sequence ID" value="NZ_CM125682.1"/>
</dbReference>
<proteinExistence type="predicted"/>
<reference evidence="4" key="1">
    <citation type="submission" date="2018-08" db="EMBL/GenBank/DDBJ databases">
        <title>Identification of Burkholderia cepacia strains that express a Burkholderia pseudomallei-like capsular polysaccharide.</title>
        <authorList>
            <person name="Burtnick M.N."/>
            <person name="Vongsouvath M."/>
            <person name="Newton P."/>
            <person name="Wuthiekanun V."/>
            <person name="Limmathurotsakul D."/>
            <person name="Brett P.J."/>
            <person name="Chantratita N."/>
            <person name="Dance D.A."/>
        </authorList>
    </citation>
    <scope>NUCLEOTIDE SEQUENCE</scope>
    <source>
        <strain evidence="4">SBXCC001</strain>
    </source>
</reference>
<evidence type="ECO:0000313" key="5">
    <source>
        <dbReference type="Proteomes" id="UP001272137"/>
    </source>
</evidence>
<dbReference type="InterPro" id="IPR025419">
    <property type="entry name" value="DUF4142"/>
</dbReference>
<evidence type="ECO:0000256" key="2">
    <source>
        <dbReference type="SAM" id="SignalP"/>
    </source>
</evidence>
<dbReference type="AlphaFoldDB" id="A0AAW9D0K6"/>
<feature type="signal peptide" evidence="2">
    <location>
        <begin position="1"/>
        <end position="26"/>
    </location>
</feature>
<gene>
    <name evidence="4" type="ORF">C7S16_2848</name>
</gene>
<dbReference type="GeneID" id="45120376"/>
<name>A0AAW9D0K6_BURTH</name>